<organism evidence="2 3">
    <name type="scientific">Caenorhabditis tropicalis</name>
    <dbReference type="NCBI Taxonomy" id="1561998"/>
    <lineage>
        <taxon>Eukaryota</taxon>
        <taxon>Metazoa</taxon>
        <taxon>Ecdysozoa</taxon>
        <taxon>Nematoda</taxon>
        <taxon>Chromadorea</taxon>
        <taxon>Rhabditida</taxon>
        <taxon>Rhabditina</taxon>
        <taxon>Rhabditomorpha</taxon>
        <taxon>Rhabditoidea</taxon>
        <taxon>Rhabditidae</taxon>
        <taxon>Peloderinae</taxon>
        <taxon>Caenorhabditis</taxon>
    </lineage>
</organism>
<proteinExistence type="predicted"/>
<feature type="compositionally biased region" description="Basic and acidic residues" evidence="1">
    <location>
        <begin position="179"/>
        <end position="198"/>
    </location>
</feature>
<feature type="region of interest" description="Disordered" evidence="1">
    <location>
        <begin position="219"/>
        <end position="256"/>
    </location>
</feature>
<dbReference type="InterPro" id="IPR039908">
    <property type="entry name" value="Sepa-1"/>
</dbReference>
<reference evidence="3" key="1">
    <citation type="submission" date="2016-11" db="UniProtKB">
        <authorList>
            <consortium name="WormBaseParasite"/>
        </authorList>
    </citation>
    <scope>IDENTIFICATION</scope>
</reference>
<evidence type="ECO:0000256" key="1">
    <source>
        <dbReference type="SAM" id="MobiDB-lite"/>
    </source>
</evidence>
<dbReference type="Proteomes" id="UP000095282">
    <property type="component" value="Unplaced"/>
</dbReference>
<dbReference type="eggNOG" id="ENOG502RB2M">
    <property type="taxonomic scope" value="Eukaryota"/>
</dbReference>
<sequence length="256" mass="30025">MYILGSCSHSNNSSLLWYISFSHRGEPLSFNWNSDENQFEKFKCSKCLRRPLAEDTLYLQYERFHPRTNQTVFFVVNPASFAIEQYIFNSETTGFEQVNYDDLEYAEFFERWPQSCLNYVTVGNDGEVIVIMKNEDRQILKYRKRETERLELLPPIPLKTLKINRVFEEEEEEEDEKENEGGAHLKDSRGKMNSKRRDNGADIKWLQTQLETIFLGDQEASTSTALTSQNSSGISKSRKFGSIHSFVKRKGKWHKK</sequence>
<keyword evidence="2" id="KW-1185">Reference proteome</keyword>
<dbReference type="STRING" id="1561998.A0A1I7UYK1"/>
<evidence type="ECO:0000313" key="3">
    <source>
        <dbReference type="WBParaSite" id="Csp11.Scaffold630.g20631.t1"/>
    </source>
</evidence>
<dbReference type="AlphaFoldDB" id="A0A1I7UYK1"/>
<feature type="compositionally biased region" description="Basic residues" evidence="1">
    <location>
        <begin position="236"/>
        <end position="256"/>
    </location>
</feature>
<dbReference type="PANTHER" id="PTHR21504">
    <property type="entry name" value="IG-LIKE DOMAIN-CONTAINING PROTEIN-RELATED-RELATED"/>
    <property type="match status" value="1"/>
</dbReference>
<name>A0A1I7UYK1_9PELO</name>
<dbReference type="GO" id="GO:0006914">
    <property type="term" value="P:autophagy"/>
    <property type="evidence" value="ECO:0007669"/>
    <property type="project" value="InterPro"/>
</dbReference>
<dbReference type="PANTHER" id="PTHR21504:SF1">
    <property type="entry name" value="IG-LIKE DOMAIN-CONTAINING PROTEIN-RELATED"/>
    <property type="match status" value="1"/>
</dbReference>
<accession>A0A1I7UYK1</accession>
<feature type="region of interest" description="Disordered" evidence="1">
    <location>
        <begin position="168"/>
        <end position="198"/>
    </location>
</feature>
<feature type="compositionally biased region" description="Polar residues" evidence="1">
    <location>
        <begin position="219"/>
        <end position="235"/>
    </location>
</feature>
<evidence type="ECO:0000313" key="2">
    <source>
        <dbReference type="Proteomes" id="UP000095282"/>
    </source>
</evidence>
<dbReference type="WBParaSite" id="Csp11.Scaffold630.g20631.t1">
    <property type="protein sequence ID" value="Csp11.Scaffold630.g20631.t1"/>
    <property type="gene ID" value="Csp11.Scaffold630.g20631"/>
</dbReference>
<feature type="compositionally biased region" description="Acidic residues" evidence="1">
    <location>
        <begin position="168"/>
        <end position="178"/>
    </location>
</feature>
<protein>
    <submittedName>
        <fullName evidence="3">Uncharacterized protein</fullName>
    </submittedName>
</protein>